<gene>
    <name evidence="1" type="ORF">TWF481_012029</name>
</gene>
<organism evidence="1 2">
    <name type="scientific">Arthrobotrys musiformis</name>
    <dbReference type="NCBI Taxonomy" id="47236"/>
    <lineage>
        <taxon>Eukaryota</taxon>
        <taxon>Fungi</taxon>
        <taxon>Dikarya</taxon>
        <taxon>Ascomycota</taxon>
        <taxon>Pezizomycotina</taxon>
        <taxon>Orbiliomycetes</taxon>
        <taxon>Orbiliales</taxon>
        <taxon>Orbiliaceae</taxon>
        <taxon>Arthrobotrys</taxon>
    </lineage>
</organism>
<reference evidence="1 2" key="1">
    <citation type="submission" date="2023-08" db="EMBL/GenBank/DDBJ databases">
        <authorList>
            <person name="Palmer J.M."/>
        </authorList>
    </citation>
    <scope>NUCLEOTIDE SEQUENCE [LARGE SCALE GENOMIC DNA]</scope>
    <source>
        <strain evidence="1 2">TWF481</strain>
    </source>
</reference>
<proteinExistence type="predicted"/>
<keyword evidence="2" id="KW-1185">Reference proteome</keyword>
<dbReference type="EMBL" id="JAVHJL010000009">
    <property type="protein sequence ID" value="KAK6497624.1"/>
    <property type="molecule type" value="Genomic_DNA"/>
</dbReference>
<comment type="caution">
    <text evidence="1">The sequence shown here is derived from an EMBL/GenBank/DDBJ whole genome shotgun (WGS) entry which is preliminary data.</text>
</comment>
<dbReference type="AlphaFoldDB" id="A0AAV9W1Y2"/>
<accession>A0AAV9W1Y2</accession>
<name>A0AAV9W1Y2_9PEZI</name>
<evidence type="ECO:0000313" key="2">
    <source>
        <dbReference type="Proteomes" id="UP001370758"/>
    </source>
</evidence>
<sequence>MHNNYSSFCDLFPLKSPAYSPPAKWILGPMQCSPPSCIFFCGPLKQTFVEDLVIFREGLEEAVKPLSTRTCIDNQLGMFSWTASPLILSSDLAQENSLDGFLCHISVPVLHHFTKAAIAVPAAFALPPSTVWQSAG</sequence>
<dbReference type="Proteomes" id="UP001370758">
    <property type="component" value="Unassembled WGS sequence"/>
</dbReference>
<evidence type="ECO:0000313" key="1">
    <source>
        <dbReference type="EMBL" id="KAK6497624.1"/>
    </source>
</evidence>
<protein>
    <submittedName>
        <fullName evidence="1">Uncharacterized protein</fullName>
    </submittedName>
</protein>